<dbReference type="InterPro" id="IPR003439">
    <property type="entry name" value="ABC_transporter-like_ATP-bd"/>
</dbReference>
<feature type="domain" description="ABC transporter" evidence="3">
    <location>
        <begin position="3"/>
        <end position="222"/>
    </location>
</feature>
<keyword evidence="2 4" id="KW-0067">ATP-binding</keyword>
<evidence type="ECO:0000256" key="1">
    <source>
        <dbReference type="ARBA" id="ARBA00022741"/>
    </source>
</evidence>
<dbReference type="EMBL" id="FTMI01000004">
    <property type="protein sequence ID" value="SIQ43883.1"/>
    <property type="molecule type" value="Genomic_DNA"/>
</dbReference>
<dbReference type="PROSITE" id="PS50893">
    <property type="entry name" value="ABC_TRANSPORTER_2"/>
    <property type="match status" value="1"/>
</dbReference>
<protein>
    <submittedName>
        <fullName evidence="4">ABC-2 type transport system ATP-binding protein</fullName>
    </submittedName>
</protein>
<dbReference type="GO" id="GO:0016887">
    <property type="term" value="F:ATP hydrolysis activity"/>
    <property type="evidence" value="ECO:0007669"/>
    <property type="project" value="InterPro"/>
</dbReference>
<keyword evidence="1" id="KW-0547">Nucleotide-binding</keyword>
<dbReference type="RefSeq" id="WP_076405137.1">
    <property type="nucleotide sequence ID" value="NZ_FTMI01000004.1"/>
</dbReference>
<evidence type="ECO:0000313" key="4">
    <source>
        <dbReference type="EMBL" id="SIQ43883.1"/>
    </source>
</evidence>
<dbReference type="Pfam" id="PF00005">
    <property type="entry name" value="ABC_tran"/>
    <property type="match status" value="1"/>
</dbReference>
<accession>A0A1N6SRZ3</accession>
<evidence type="ECO:0000259" key="3">
    <source>
        <dbReference type="PROSITE" id="PS50893"/>
    </source>
</evidence>
<dbReference type="InterPro" id="IPR017871">
    <property type="entry name" value="ABC_transporter-like_CS"/>
</dbReference>
<dbReference type="GO" id="GO:0005524">
    <property type="term" value="F:ATP binding"/>
    <property type="evidence" value="ECO:0007669"/>
    <property type="project" value="UniProtKB-KW"/>
</dbReference>
<name>A0A1N6SRZ3_9MICO</name>
<sequence length="275" mass="29003">MSYGVTSVSVSFGERRALQDVTVEVPAGQVVAVVGGDGAGKTTLLRTLVRQVVPDSGQVSSPEKAQLGFLPASSGSWAALTVAQNIDFVGGVYGLTGAALESRRATLLAGAGLTGASDRLASRLSGGMRRKLGFCLAVVHEPRLVVLDEPSTGVDPVSRVDLWRLVSQAAASGAAVVLSTTYLDEAERAGHLVVLDEGRVLVQGSYDDVRAGFRGTVTRGRVARRPAWSWRRGRERHEYWPGAAAPPDLPVVEPDLEDIVIALSLARRSPQEVLG</sequence>
<dbReference type="InterPro" id="IPR027417">
    <property type="entry name" value="P-loop_NTPase"/>
</dbReference>
<dbReference type="AlphaFoldDB" id="A0A1N6SRZ3"/>
<evidence type="ECO:0000313" key="5">
    <source>
        <dbReference type="Proteomes" id="UP000186235"/>
    </source>
</evidence>
<dbReference type="PANTHER" id="PTHR43038:SF3">
    <property type="entry name" value="ABC TRANSPORTER G FAMILY MEMBER 20 ISOFORM X1"/>
    <property type="match status" value="1"/>
</dbReference>
<dbReference type="CDD" id="cd03230">
    <property type="entry name" value="ABC_DR_subfamily_A"/>
    <property type="match status" value="1"/>
</dbReference>
<dbReference type="InterPro" id="IPR003593">
    <property type="entry name" value="AAA+_ATPase"/>
</dbReference>
<evidence type="ECO:0000256" key="2">
    <source>
        <dbReference type="ARBA" id="ARBA00022840"/>
    </source>
</evidence>
<dbReference type="Gene3D" id="3.40.50.300">
    <property type="entry name" value="P-loop containing nucleotide triphosphate hydrolases"/>
    <property type="match status" value="1"/>
</dbReference>
<organism evidence="4 5">
    <name type="scientific">Cellulosimicrobium aquatile</name>
    <dbReference type="NCBI Taxonomy" id="1612203"/>
    <lineage>
        <taxon>Bacteria</taxon>
        <taxon>Bacillati</taxon>
        <taxon>Actinomycetota</taxon>
        <taxon>Actinomycetes</taxon>
        <taxon>Micrococcales</taxon>
        <taxon>Promicromonosporaceae</taxon>
        <taxon>Cellulosimicrobium</taxon>
    </lineage>
</organism>
<keyword evidence="5" id="KW-1185">Reference proteome</keyword>
<proteinExistence type="predicted"/>
<dbReference type="Proteomes" id="UP000186235">
    <property type="component" value="Unassembled WGS sequence"/>
</dbReference>
<dbReference type="PROSITE" id="PS00211">
    <property type="entry name" value="ABC_TRANSPORTER_1"/>
    <property type="match status" value="1"/>
</dbReference>
<gene>
    <name evidence="4" type="ORF">SAMN05518682_2489</name>
</gene>
<reference evidence="5" key="1">
    <citation type="submission" date="2017-01" db="EMBL/GenBank/DDBJ databases">
        <authorList>
            <person name="Varghese N."/>
            <person name="Submissions S."/>
        </authorList>
    </citation>
    <scope>NUCLEOTIDE SEQUENCE [LARGE SCALE GENOMIC DNA]</scope>
    <source>
        <strain evidence="5">3bp</strain>
    </source>
</reference>
<dbReference type="SUPFAM" id="SSF52540">
    <property type="entry name" value="P-loop containing nucleoside triphosphate hydrolases"/>
    <property type="match status" value="1"/>
</dbReference>
<dbReference type="PANTHER" id="PTHR43038">
    <property type="entry name" value="ATP-BINDING CASSETTE, SUB-FAMILY H, MEMBER 1"/>
    <property type="match status" value="1"/>
</dbReference>
<dbReference type="SMART" id="SM00382">
    <property type="entry name" value="AAA"/>
    <property type="match status" value="1"/>
</dbReference>